<evidence type="ECO:0000256" key="7">
    <source>
        <dbReference type="ARBA" id="ARBA00022679"/>
    </source>
</evidence>
<dbReference type="Gene3D" id="3.30.300.10">
    <property type="match status" value="3"/>
</dbReference>
<evidence type="ECO:0000259" key="16">
    <source>
        <dbReference type="Pfam" id="PF00438"/>
    </source>
</evidence>
<dbReference type="InterPro" id="IPR022629">
    <property type="entry name" value="S-AdoMet_synt_central"/>
</dbReference>
<dbReference type="Pfam" id="PF02773">
    <property type="entry name" value="S-AdoMet_synt_C"/>
    <property type="match status" value="1"/>
</dbReference>
<dbReference type="Proteomes" id="UP000322080">
    <property type="component" value="Unassembled WGS sequence"/>
</dbReference>
<evidence type="ECO:0000256" key="10">
    <source>
        <dbReference type="ARBA" id="ARBA00022840"/>
    </source>
</evidence>
<name>A0A5D0RNI4_9RHOB</name>
<comment type="subcellular location">
    <subcellularLocation>
        <location evidence="14">Cytoplasm</location>
    </subcellularLocation>
</comment>
<evidence type="ECO:0000313" key="19">
    <source>
        <dbReference type="EMBL" id="TYB83112.1"/>
    </source>
</evidence>
<feature type="domain" description="S-adenosylmethionine synthetase N-terminal" evidence="16">
    <location>
        <begin position="7"/>
        <end position="103"/>
    </location>
</feature>
<dbReference type="GO" id="GO:0005737">
    <property type="term" value="C:cytoplasm"/>
    <property type="evidence" value="ECO:0007669"/>
    <property type="project" value="UniProtKB-SubCell"/>
</dbReference>
<dbReference type="InterPro" id="IPR022631">
    <property type="entry name" value="ADOMET_SYNTHASE_CS"/>
</dbReference>
<dbReference type="AlphaFoldDB" id="A0A5D0RNI4"/>
<dbReference type="GO" id="GO:0005524">
    <property type="term" value="F:ATP binding"/>
    <property type="evidence" value="ECO:0007669"/>
    <property type="project" value="UniProtKB-KW"/>
</dbReference>
<dbReference type="PIRSF" id="PIRSF000497">
    <property type="entry name" value="MAT"/>
    <property type="match status" value="1"/>
</dbReference>
<dbReference type="SUPFAM" id="SSF55973">
    <property type="entry name" value="S-adenosylmethionine synthetase"/>
    <property type="match status" value="3"/>
</dbReference>
<keyword evidence="6" id="KW-0554">One-carbon metabolism</keyword>
<feature type="domain" description="S-adenosylmethionine synthetase C-terminal" evidence="18">
    <location>
        <begin position="231"/>
        <end position="370"/>
    </location>
</feature>
<dbReference type="GO" id="GO:0006556">
    <property type="term" value="P:S-adenosylmethionine biosynthetic process"/>
    <property type="evidence" value="ECO:0007669"/>
    <property type="project" value="UniProtKB-UniRule"/>
</dbReference>
<evidence type="ECO:0000256" key="6">
    <source>
        <dbReference type="ARBA" id="ARBA00022563"/>
    </source>
</evidence>
<dbReference type="Pfam" id="PF02772">
    <property type="entry name" value="S-AdoMet_synt_M"/>
    <property type="match status" value="1"/>
</dbReference>
<dbReference type="CDD" id="cd18079">
    <property type="entry name" value="S-AdoMet_synt"/>
    <property type="match status" value="1"/>
</dbReference>
<dbReference type="PROSITE" id="PS00376">
    <property type="entry name" value="ADOMET_SYNTHASE_1"/>
    <property type="match status" value="1"/>
</dbReference>
<dbReference type="InterPro" id="IPR002133">
    <property type="entry name" value="S-AdoMet_synthetase"/>
</dbReference>
<comment type="cofactor">
    <cofactor evidence="2">
        <name>K(+)</name>
        <dbReference type="ChEBI" id="CHEBI:29103"/>
    </cofactor>
</comment>
<evidence type="ECO:0000256" key="12">
    <source>
        <dbReference type="ARBA" id="ARBA00022958"/>
    </source>
</evidence>
<comment type="similarity">
    <text evidence="4 15">Belongs to the AdoMet synthase family.</text>
</comment>
<organism evidence="19 20">
    <name type="scientific">Maritimibacter fusiformis</name>
    <dbReference type="NCBI Taxonomy" id="2603819"/>
    <lineage>
        <taxon>Bacteria</taxon>
        <taxon>Pseudomonadati</taxon>
        <taxon>Pseudomonadota</taxon>
        <taxon>Alphaproteobacteria</taxon>
        <taxon>Rhodobacterales</taxon>
        <taxon>Roseobacteraceae</taxon>
        <taxon>Maritimibacter</taxon>
    </lineage>
</organism>
<keyword evidence="20" id="KW-1185">Reference proteome</keyword>
<dbReference type="InterPro" id="IPR022628">
    <property type="entry name" value="S-AdoMet_synt_N"/>
</dbReference>
<dbReference type="UniPathway" id="UPA00315">
    <property type="reaction ID" value="UER00080"/>
</dbReference>
<dbReference type="PANTHER" id="PTHR11964">
    <property type="entry name" value="S-ADENOSYLMETHIONINE SYNTHETASE"/>
    <property type="match status" value="1"/>
</dbReference>
<evidence type="ECO:0000256" key="3">
    <source>
        <dbReference type="ARBA" id="ARBA00005224"/>
    </source>
</evidence>
<dbReference type="PROSITE" id="PS00377">
    <property type="entry name" value="ADOMET_SYNTHASE_2"/>
    <property type="match status" value="1"/>
</dbReference>
<comment type="caution">
    <text evidence="19">The sequence shown here is derived from an EMBL/GenBank/DDBJ whole genome shotgun (WGS) entry which is preliminary data.</text>
</comment>
<dbReference type="NCBIfam" id="TIGR01034">
    <property type="entry name" value="metK"/>
    <property type="match status" value="1"/>
</dbReference>
<keyword evidence="12 14" id="KW-0630">Potassium</keyword>
<keyword evidence="7 19" id="KW-0808">Transferase</keyword>
<evidence type="ECO:0000256" key="15">
    <source>
        <dbReference type="RuleBase" id="RU004462"/>
    </source>
</evidence>
<dbReference type="GO" id="GO:0004478">
    <property type="term" value="F:methionine adenosyltransferase activity"/>
    <property type="evidence" value="ECO:0007669"/>
    <property type="project" value="UniProtKB-UniRule"/>
</dbReference>
<sequence length="384" mass="40284">MTIKTGLFSSEAVSAGHPDKICDQVSDAILDACLAQDPYARVAVETAIKGELICLLGEITTMAQIEPAAIAREVLGDLGHEDGAWGLQPDRVRVVEALTQQAPEIAFGVDGDDLGAGDQGLSFGYATRETESLIPLPWALARALIAKLQTLRAEGLSSVLGPDAKAQTTVRYADGRPVGLSTVVLSCQHAPTLTLSDLRELLRGEVLAPVLGDLLSSETAIHLNPAGSFHMGGPVADAGLTGRKIIVDAYGGMARHGGGAFSGKDATKVDRSAAYAARQIAREVVARGWADVCELRLAYAIGQARPVAVDFETFGTETGASPAERYASLGVDLADALRPSALIARLDLRRPVFRDTAARGHFGRPTLAWEAPFLASAIDTPLAS</sequence>
<evidence type="ECO:0000256" key="1">
    <source>
        <dbReference type="ARBA" id="ARBA00001946"/>
    </source>
</evidence>
<evidence type="ECO:0000256" key="8">
    <source>
        <dbReference type="ARBA" id="ARBA00022723"/>
    </source>
</evidence>
<dbReference type="InterPro" id="IPR022630">
    <property type="entry name" value="S-AdoMet_synt_C"/>
</dbReference>
<dbReference type="EMBL" id="VSIY01000003">
    <property type="protein sequence ID" value="TYB83112.1"/>
    <property type="molecule type" value="Genomic_DNA"/>
</dbReference>
<dbReference type="GO" id="GO:0006730">
    <property type="term" value="P:one-carbon metabolic process"/>
    <property type="evidence" value="ECO:0007669"/>
    <property type="project" value="UniProtKB-KW"/>
</dbReference>
<dbReference type="InterPro" id="IPR022636">
    <property type="entry name" value="S-AdoMet_synthetase_sfam"/>
</dbReference>
<feature type="domain" description="S-adenosylmethionine synthetase central" evidence="17">
    <location>
        <begin position="114"/>
        <end position="229"/>
    </location>
</feature>
<evidence type="ECO:0000256" key="13">
    <source>
        <dbReference type="NCBIfam" id="TIGR01034"/>
    </source>
</evidence>
<evidence type="ECO:0000313" key="20">
    <source>
        <dbReference type="Proteomes" id="UP000322080"/>
    </source>
</evidence>
<comment type="subunit">
    <text evidence="14">Homotetramer.</text>
</comment>
<gene>
    <name evidence="19" type="ORF">FVF75_02720</name>
</gene>
<comment type="pathway">
    <text evidence="3">Amino-acid biosynthesis; S-adenosyl-L-methionine biosynthesis; S-adenosyl-L-methionine from L-methionine: step 1/1.</text>
</comment>
<protein>
    <recommendedName>
        <fullName evidence="5 13">Methionine adenosyltransferase</fullName>
        <ecNumber evidence="5 13">2.5.1.6</ecNumber>
    </recommendedName>
</protein>
<evidence type="ECO:0000259" key="17">
    <source>
        <dbReference type="Pfam" id="PF02772"/>
    </source>
</evidence>
<keyword evidence="11 14" id="KW-0460">Magnesium</keyword>
<evidence type="ECO:0000256" key="4">
    <source>
        <dbReference type="ARBA" id="ARBA00009685"/>
    </source>
</evidence>
<keyword evidence="9" id="KW-0547">Nucleotide-binding</keyword>
<evidence type="ECO:0000256" key="5">
    <source>
        <dbReference type="ARBA" id="ARBA00012828"/>
    </source>
</evidence>
<dbReference type="RefSeq" id="WP_148376202.1">
    <property type="nucleotide sequence ID" value="NZ_VSIY01000003.1"/>
</dbReference>
<keyword evidence="10" id="KW-0067">ATP-binding</keyword>
<reference evidence="19 20" key="1">
    <citation type="submission" date="2019-08" db="EMBL/GenBank/DDBJ databases">
        <title>Identification of a novel species of the genus Boseongicola.</title>
        <authorList>
            <person name="Zhang X.-Q."/>
        </authorList>
    </citation>
    <scope>NUCLEOTIDE SEQUENCE [LARGE SCALE GENOMIC DNA]</scope>
    <source>
        <strain evidence="19 20">HY14</strain>
    </source>
</reference>
<dbReference type="Pfam" id="PF00438">
    <property type="entry name" value="S-AdoMet_synt_N"/>
    <property type="match status" value="1"/>
</dbReference>
<dbReference type="EC" id="2.5.1.6" evidence="5 13"/>
<comment type="cofactor">
    <cofactor evidence="1">
        <name>Mg(2+)</name>
        <dbReference type="ChEBI" id="CHEBI:18420"/>
    </cofactor>
</comment>
<evidence type="ECO:0000259" key="18">
    <source>
        <dbReference type="Pfam" id="PF02773"/>
    </source>
</evidence>
<proteinExistence type="inferred from homology"/>
<keyword evidence="8 14" id="KW-0479">Metal-binding</keyword>
<evidence type="ECO:0000256" key="11">
    <source>
        <dbReference type="ARBA" id="ARBA00022842"/>
    </source>
</evidence>
<evidence type="ECO:0000256" key="9">
    <source>
        <dbReference type="ARBA" id="ARBA00022741"/>
    </source>
</evidence>
<evidence type="ECO:0000256" key="14">
    <source>
        <dbReference type="RuleBase" id="RU000542"/>
    </source>
</evidence>
<accession>A0A5D0RNI4</accession>
<dbReference type="GO" id="GO:0046872">
    <property type="term" value="F:metal ion binding"/>
    <property type="evidence" value="ECO:0007669"/>
    <property type="project" value="UniProtKB-KW"/>
</dbReference>
<evidence type="ECO:0000256" key="2">
    <source>
        <dbReference type="ARBA" id="ARBA00001958"/>
    </source>
</evidence>